<dbReference type="Gene3D" id="1.20.1280.290">
    <property type="match status" value="2"/>
</dbReference>
<dbReference type="AlphaFoldDB" id="A0A1Y2G3H7"/>
<evidence type="ECO:0000256" key="5">
    <source>
        <dbReference type="SAM" id="MobiDB-lite"/>
    </source>
</evidence>
<evidence type="ECO:0000313" key="8">
    <source>
        <dbReference type="Proteomes" id="UP000193467"/>
    </source>
</evidence>
<feature type="transmembrane region" description="Helical" evidence="6">
    <location>
        <begin position="64"/>
        <end position="85"/>
    </location>
</feature>
<dbReference type="Proteomes" id="UP000193467">
    <property type="component" value="Unassembled WGS sequence"/>
</dbReference>
<dbReference type="InterPro" id="IPR052241">
    <property type="entry name" value="SLC66/Scramblase_ANY1"/>
</dbReference>
<dbReference type="InParanoid" id="A0A1Y2G3H7"/>
<dbReference type="OrthoDB" id="292213at2759"/>
<keyword evidence="3 6" id="KW-1133">Transmembrane helix</keyword>
<evidence type="ECO:0000256" key="1">
    <source>
        <dbReference type="ARBA" id="ARBA00004141"/>
    </source>
</evidence>
<feature type="region of interest" description="Disordered" evidence="5">
    <location>
        <begin position="95"/>
        <end position="119"/>
    </location>
</feature>
<dbReference type="PANTHER" id="PTHR14856:SF9">
    <property type="entry name" value="PQ-LOOP REPEAT-CONTAINING PROTEIN 1"/>
    <property type="match status" value="1"/>
</dbReference>
<proteinExistence type="predicted"/>
<evidence type="ECO:0000256" key="3">
    <source>
        <dbReference type="ARBA" id="ARBA00022989"/>
    </source>
</evidence>
<accession>A0A1Y2G3H7</accession>
<name>A0A1Y2G3H7_9BASI</name>
<comment type="subcellular location">
    <subcellularLocation>
        <location evidence="1">Membrane</location>
        <topology evidence="1">Multi-pass membrane protein</topology>
    </subcellularLocation>
</comment>
<dbReference type="GO" id="GO:0005829">
    <property type="term" value="C:cytosol"/>
    <property type="evidence" value="ECO:0007669"/>
    <property type="project" value="GOC"/>
</dbReference>
<evidence type="ECO:0000256" key="4">
    <source>
        <dbReference type="ARBA" id="ARBA00023136"/>
    </source>
</evidence>
<dbReference type="PANTHER" id="PTHR14856">
    <property type="entry name" value="PQ-LOOP REPEAT-CONTAINING PROTEIN 1-LIKE PROTEIN"/>
    <property type="match status" value="1"/>
</dbReference>
<reference evidence="7 8" key="1">
    <citation type="submission" date="2016-07" db="EMBL/GenBank/DDBJ databases">
        <title>Pervasive Adenine N6-methylation of Active Genes in Fungi.</title>
        <authorList>
            <consortium name="DOE Joint Genome Institute"/>
            <person name="Mondo S.J."/>
            <person name="Dannebaum R.O."/>
            <person name="Kuo R.C."/>
            <person name="Labutti K."/>
            <person name="Haridas S."/>
            <person name="Kuo A."/>
            <person name="Salamov A."/>
            <person name="Ahrendt S.R."/>
            <person name="Lipzen A."/>
            <person name="Sullivan W."/>
            <person name="Andreopoulos W.B."/>
            <person name="Clum A."/>
            <person name="Lindquist E."/>
            <person name="Daum C."/>
            <person name="Ramamoorthy G.K."/>
            <person name="Gryganskyi A."/>
            <person name="Culley D."/>
            <person name="Magnuson J.K."/>
            <person name="James T.Y."/>
            <person name="O'Malley M.A."/>
            <person name="Stajich J.E."/>
            <person name="Spatafora J.W."/>
            <person name="Visel A."/>
            <person name="Grigoriev I.V."/>
        </authorList>
    </citation>
    <scope>NUCLEOTIDE SEQUENCE [LARGE SCALE GENOMIC DNA]</scope>
    <source>
        <strain evidence="7 8">62-1032</strain>
    </source>
</reference>
<evidence type="ECO:0000313" key="7">
    <source>
        <dbReference type="EMBL" id="ORY92484.1"/>
    </source>
</evidence>
<protein>
    <recommendedName>
        <fullName evidence="9">PQ loop repeat-domain-containing protein</fullName>
    </recommendedName>
</protein>
<dbReference type="FunFam" id="1.20.1280.290:FF:000005">
    <property type="entry name" value="PQ-loop repeat-containing protein 1"/>
    <property type="match status" value="1"/>
</dbReference>
<feature type="transmembrane region" description="Helical" evidence="6">
    <location>
        <begin position="158"/>
        <end position="180"/>
    </location>
</feature>
<feature type="transmembrane region" description="Helical" evidence="6">
    <location>
        <begin position="131"/>
        <end position="152"/>
    </location>
</feature>
<dbReference type="GO" id="GO:0016020">
    <property type="term" value="C:membrane"/>
    <property type="evidence" value="ECO:0007669"/>
    <property type="project" value="UniProtKB-SubCell"/>
</dbReference>
<sequence length="276" mass="30264">MGFIQTVAAIGMAVGPPLAYADQYVSVVRKHDSRGFSTDVCGVLIVANVTRCVYWLGARFEIALLVQSVLMILGQFALLYVCLLYRTKGPDGIDPRSLQETEGLTTSGGGGYSKEPTKSSRPGNLWQWDSFGTYIEFVAMLVALHCGMFLLLHGFETYVTILGFLALGLEATLPIPQLLVNFERKSTAGFRHSVLAGWVGGDAIKTIYFFATDGNSIAFKACAIFQLSVDVALCFQTWAYREQTKRDLDERAGLREQEGVAGAESLLRAARHEEEP</sequence>
<gene>
    <name evidence="7" type="ORF">BCR35DRAFT_297914</name>
</gene>
<organism evidence="7 8">
    <name type="scientific">Leucosporidium creatinivorum</name>
    <dbReference type="NCBI Taxonomy" id="106004"/>
    <lineage>
        <taxon>Eukaryota</taxon>
        <taxon>Fungi</taxon>
        <taxon>Dikarya</taxon>
        <taxon>Basidiomycota</taxon>
        <taxon>Pucciniomycotina</taxon>
        <taxon>Microbotryomycetes</taxon>
        <taxon>Leucosporidiales</taxon>
        <taxon>Leucosporidium</taxon>
    </lineage>
</organism>
<dbReference type="GO" id="GO:0042147">
    <property type="term" value="P:retrograde transport, endosome to Golgi"/>
    <property type="evidence" value="ECO:0007669"/>
    <property type="project" value="TreeGrafter"/>
</dbReference>
<keyword evidence="8" id="KW-1185">Reference proteome</keyword>
<keyword evidence="2 6" id="KW-0812">Transmembrane</keyword>
<dbReference type="Pfam" id="PF04193">
    <property type="entry name" value="PQ-loop"/>
    <property type="match status" value="1"/>
</dbReference>
<dbReference type="InterPro" id="IPR006603">
    <property type="entry name" value="PQ-loop_rpt"/>
</dbReference>
<keyword evidence="4 6" id="KW-0472">Membrane</keyword>
<comment type="caution">
    <text evidence="7">The sequence shown here is derived from an EMBL/GenBank/DDBJ whole genome shotgun (WGS) entry which is preliminary data.</text>
</comment>
<dbReference type="GO" id="GO:0005802">
    <property type="term" value="C:trans-Golgi network"/>
    <property type="evidence" value="ECO:0007669"/>
    <property type="project" value="TreeGrafter"/>
</dbReference>
<evidence type="ECO:0000256" key="2">
    <source>
        <dbReference type="ARBA" id="ARBA00022692"/>
    </source>
</evidence>
<dbReference type="GO" id="GO:0045332">
    <property type="term" value="P:phospholipid translocation"/>
    <property type="evidence" value="ECO:0007669"/>
    <property type="project" value="TreeGrafter"/>
</dbReference>
<evidence type="ECO:0008006" key="9">
    <source>
        <dbReference type="Google" id="ProtNLM"/>
    </source>
</evidence>
<dbReference type="GO" id="GO:0005768">
    <property type="term" value="C:endosome"/>
    <property type="evidence" value="ECO:0007669"/>
    <property type="project" value="TreeGrafter"/>
</dbReference>
<evidence type="ECO:0000256" key="6">
    <source>
        <dbReference type="SAM" id="Phobius"/>
    </source>
</evidence>
<dbReference type="EMBL" id="MCGR01000001">
    <property type="protein sequence ID" value="ORY92484.1"/>
    <property type="molecule type" value="Genomic_DNA"/>
</dbReference>
<dbReference type="STRING" id="106004.A0A1Y2G3H7"/>